<dbReference type="Proteomes" id="UP001222325">
    <property type="component" value="Unassembled WGS sequence"/>
</dbReference>
<evidence type="ECO:0000313" key="1">
    <source>
        <dbReference type="EMBL" id="KAJ7078032.1"/>
    </source>
</evidence>
<proteinExistence type="predicted"/>
<gene>
    <name evidence="1" type="ORF">B0H15DRAFT_861008</name>
</gene>
<comment type="caution">
    <text evidence="1">The sequence shown here is derived from an EMBL/GenBank/DDBJ whole genome shotgun (WGS) entry which is preliminary data.</text>
</comment>
<name>A0AAD6TSL1_9AGAR</name>
<sequence length="150" mass="16136">MALHLQLPQAILPRLLRASREALDAGVLPTPRLRRILALHTTPRALIASGVGGALGRAAACDLALAAKEARERLALRAPVLARLCELERGARRGVRVRVAMVLVLMLMCPGPWRLGVGVGGGRGRVVERRETRSVGAIVLVLVVGHAYWR</sequence>
<organism evidence="1 2">
    <name type="scientific">Mycena belliarum</name>
    <dbReference type="NCBI Taxonomy" id="1033014"/>
    <lineage>
        <taxon>Eukaryota</taxon>
        <taxon>Fungi</taxon>
        <taxon>Dikarya</taxon>
        <taxon>Basidiomycota</taxon>
        <taxon>Agaricomycotina</taxon>
        <taxon>Agaricomycetes</taxon>
        <taxon>Agaricomycetidae</taxon>
        <taxon>Agaricales</taxon>
        <taxon>Marasmiineae</taxon>
        <taxon>Mycenaceae</taxon>
        <taxon>Mycena</taxon>
    </lineage>
</organism>
<accession>A0AAD6TSL1</accession>
<dbReference type="EMBL" id="JARJCN010000069">
    <property type="protein sequence ID" value="KAJ7078032.1"/>
    <property type="molecule type" value="Genomic_DNA"/>
</dbReference>
<reference evidence="1" key="1">
    <citation type="submission" date="2023-03" db="EMBL/GenBank/DDBJ databases">
        <title>Massive genome expansion in bonnet fungi (Mycena s.s.) driven by repeated elements and novel gene families across ecological guilds.</title>
        <authorList>
            <consortium name="Lawrence Berkeley National Laboratory"/>
            <person name="Harder C.B."/>
            <person name="Miyauchi S."/>
            <person name="Viragh M."/>
            <person name="Kuo A."/>
            <person name="Thoen E."/>
            <person name="Andreopoulos B."/>
            <person name="Lu D."/>
            <person name="Skrede I."/>
            <person name="Drula E."/>
            <person name="Henrissat B."/>
            <person name="Morin E."/>
            <person name="Kohler A."/>
            <person name="Barry K."/>
            <person name="LaButti K."/>
            <person name="Morin E."/>
            <person name="Salamov A."/>
            <person name="Lipzen A."/>
            <person name="Mereny Z."/>
            <person name="Hegedus B."/>
            <person name="Baldrian P."/>
            <person name="Stursova M."/>
            <person name="Weitz H."/>
            <person name="Taylor A."/>
            <person name="Grigoriev I.V."/>
            <person name="Nagy L.G."/>
            <person name="Martin F."/>
            <person name="Kauserud H."/>
        </authorList>
    </citation>
    <scope>NUCLEOTIDE SEQUENCE</scope>
    <source>
        <strain evidence="1">CBHHK173m</strain>
    </source>
</reference>
<evidence type="ECO:0000313" key="2">
    <source>
        <dbReference type="Proteomes" id="UP001222325"/>
    </source>
</evidence>
<dbReference type="AlphaFoldDB" id="A0AAD6TSL1"/>
<protein>
    <submittedName>
        <fullName evidence="1">Uncharacterized protein</fullName>
    </submittedName>
</protein>
<keyword evidence="2" id="KW-1185">Reference proteome</keyword>